<proteinExistence type="predicted"/>
<gene>
    <name evidence="2" type="ORF">GCM10011617_17780</name>
</gene>
<keyword evidence="3" id="KW-1185">Reference proteome</keyword>
<dbReference type="SUPFAM" id="SSF55718">
    <property type="entry name" value="SCP-like"/>
    <property type="match status" value="1"/>
</dbReference>
<dbReference type="InterPro" id="IPR003033">
    <property type="entry name" value="SCP2_sterol-bd_dom"/>
</dbReference>
<name>A0A918RGU3_9SPHN</name>
<dbReference type="Proteomes" id="UP000634139">
    <property type="component" value="Unassembled WGS sequence"/>
</dbReference>
<dbReference type="AlphaFoldDB" id="A0A918RGU3"/>
<organism evidence="2 3">
    <name type="scientific">Novosphingobium arvoryzae</name>
    <dbReference type="NCBI Taxonomy" id="1256514"/>
    <lineage>
        <taxon>Bacteria</taxon>
        <taxon>Pseudomonadati</taxon>
        <taxon>Pseudomonadota</taxon>
        <taxon>Alphaproteobacteria</taxon>
        <taxon>Sphingomonadales</taxon>
        <taxon>Sphingomonadaceae</taxon>
        <taxon>Novosphingobium</taxon>
    </lineage>
</organism>
<comment type="caution">
    <text evidence="2">The sequence shown here is derived from an EMBL/GenBank/DDBJ whole genome shotgun (WGS) entry which is preliminary data.</text>
</comment>
<dbReference type="RefSeq" id="WP_189540606.1">
    <property type="nucleotide sequence ID" value="NZ_BMZD01000003.1"/>
</dbReference>
<dbReference type="EMBL" id="BMZD01000003">
    <property type="protein sequence ID" value="GGZ97545.1"/>
    <property type="molecule type" value="Genomic_DNA"/>
</dbReference>
<evidence type="ECO:0000259" key="1">
    <source>
        <dbReference type="Pfam" id="PF02036"/>
    </source>
</evidence>
<reference evidence="2" key="2">
    <citation type="submission" date="2020-09" db="EMBL/GenBank/DDBJ databases">
        <authorList>
            <person name="Sun Q."/>
            <person name="Kim S."/>
        </authorList>
    </citation>
    <scope>NUCLEOTIDE SEQUENCE</scope>
    <source>
        <strain evidence="2">KCTC 32422</strain>
    </source>
</reference>
<sequence length="105" mass="10762">MTSDALAQVTAGLKDAVGEDCGLGAVVKFDFGSEGVVVIDATAVPNIVDNEDRPAQCTLKQSIADFAAMSEGTLGAAQAMMTGRLKIEGDMGLAMRIDGALSRGR</sequence>
<accession>A0A918RGU3</accession>
<reference evidence="2" key="1">
    <citation type="journal article" date="2014" name="Int. J. Syst. Evol. Microbiol.">
        <title>Complete genome sequence of Corynebacterium casei LMG S-19264T (=DSM 44701T), isolated from a smear-ripened cheese.</title>
        <authorList>
            <consortium name="US DOE Joint Genome Institute (JGI-PGF)"/>
            <person name="Walter F."/>
            <person name="Albersmeier A."/>
            <person name="Kalinowski J."/>
            <person name="Ruckert C."/>
        </authorList>
    </citation>
    <scope>NUCLEOTIDE SEQUENCE</scope>
    <source>
        <strain evidence="2">KCTC 32422</strain>
    </source>
</reference>
<evidence type="ECO:0000313" key="2">
    <source>
        <dbReference type="EMBL" id="GGZ97545.1"/>
    </source>
</evidence>
<evidence type="ECO:0000313" key="3">
    <source>
        <dbReference type="Proteomes" id="UP000634139"/>
    </source>
</evidence>
<feature type="domain" description="SCP2" evidence="1">
    <location>
        <begin position="28"/>
        <end position="101"/>
    </location>
</feature>
<protein>
    <submittedName>
        <fullName evidence="2">Sterol-binding protein</fullName>
    </submittedName>
</protein>
<dbReference type="Gene3D" id="3.30.1050.10">
    <property type="entry name" value="SCP2 sterol-binding domain"/>
    <property type="match status" value="1"/>
</dbReference>
<dbReference type="InterPro" id="IPR036527">
    <property type="entry name" value="SCP2_sterol-bd_dom_sf"/>
</dbReference>
<dbReference type="Pfam" id="PF02036">
    <property type="entry name" value="SCP2"/>
    <property type="match status" value="1"/>
</dbReference>